<evidence type="ECO:0000256" key="2">
    <source>
        <dbReference type="ARBA" id="ARBA00023125"/>
    </source>
</evidence>
<comment type="caution">
    <text evidence="5">The sequence shown here is derived from an EMBL/GenBank/DDBJ whole genome shotgun (WGS) entry which is preliminary data.</text>
</comment>
<dbReference type="Proteomes" id="UP001225316">
    <property type="component" value="Unassembled WGS sequence"/>
</dbReference>
<dbReference type="PANTHER" id="PTHR43280:SF2">
    <property type="entry name" value="HTH-TYPE TRANSCRIPTIONAL REGULATOR EXSA"/>
    <property type="match status" value="1"/>
</dbReference>
<dbReference type="Gene3D" id="1.10.10.60">
    <property type="entry name" value="Homeodomain-like"/>
    <property type="match status" value="2"/>
</dbReference>
<dbReference type="PANTHER" id="PTHR43280">
    <property type="entry name" value="ARAC-FAMILY TRANSCRIPTIONAL REGULATOR"/>
    <property type="match status" value="1"/>
</dbReference>
<dbReference type="InterPro" id="IPR020449">
    <property type="entry name" value="Tscrpt_reg_AraC-type_HTH"/>
</dbReference>
<dbReference type="RefSeq" id="WP_308951203.1">
    <property type="nucleotide sequence ID" value="NZ_JARXHW010000034.1"/>
</dbReference>
<keyword evidence="1" id="KW-0805">Transcription regulation</keyword>
<keyword evidence="6" id="KW-1185">Reference proteome</keyword>
<protein>
    <submittedName>
        <fullName evidence="5">AraC family transcriptional regulator</fullName>
    </submittedName>
</protein>
<dbReference type="InterPro" id="IPR018060">
    <property type="entry name" value="HTH_AraC"/>
</dbReference>
<keyword evidence="2" id="KW-0238">DNA-binding</keyword>
<evidence type="ECO:0000256" key="3">
    <source>
        <dbReference type="ARBA" id="ARBA00023163"/>
    </source>
</evidence>
<proteinExistence type="predicted"/>
<accession>A0ABU1AWX0</accession>
<sequence length="301" mass="34227">MSYSWHPVENLGHPFLMVDEATFVIPKGGEVRLKKNHFKFLFILEGSIEHEIEGLEGRKYLSSGDILVAPVVEEHVYLNPTPNHAQHLHLVRLFLDAEHLEKHARRRVRKPEVNFTDFIVHHFESVVQLTGGIDTEITDLLVDLRRETDQQSLGYRHRVRSICTDLIVAVARKLTDTKNEEMADPNAMTSGLVTGVKEYILKHLADDMTLGEIAWHVGKGEEHLARVFKRETGQTVFDYVREARVNRARTLILDPALSLSEIASRCGFHSLSFFSRTFRKVTGMSPTGYRRHMAAVLTPGG</sequence>
<feature type="domain" description="HTH araC/xylS-type" evidence="4">
    <location>
        <begin position="194"/>
        <end position="292"/>
    </location>
</feature>
<dbReference type="Pfam" id="PF12833">
    <property type="entry name" value="HTH_18"/>
    <property type="match status" value="1"/>
</dbReference>
<dbReference type="SUPFAM" id="SSF46689">
    <property type="entry name" value="Homeodomain-like"/>
    <property type="match status" value="2"/>
</dbReference>
<name>A0ABU1AWX0_9BACT</name>
<gene>
    <name evidence="5" type="ORF">QEH52_13735</name>
</gene>
<evidence type="ECO:0000313" key="5">
    <source>
        <dbReference type="EMBL" id="MDQ8208581.1"/>
    </source>
</evidence>
<dbReference type="PROSITE" id="PS00041">
    <property type="entry name" value="HTH_ARAC_FAMILY_1"/>
    <property type="match status" value="1"/>
</dbReference>
<dbReference type="SMART" id="SM00342">
    <property type="entry name" value="HTH_ARAC"/>
    <property type="match status" value="1"/>
</dbReference>
<dbReference type="InterPro" id="IPR011051">
    <property type="entry name" value="RmlC_Cupin_sf"/>
</dbReference>
<dbReference type="InterPro" id="IPR009057">
    <property type="entry name" value="Homeodomain-like_sf"/>
</dbReference>
<keyword evidence="3" id="KW-0804">Transcription</keyword>
<evidence type="ECO:0000313" key="6">
    <source>
        <dbReference type="Proteomes" id="UP001225316"/>
    </source>
</evidence>
<dbReference type="InterPro" id="IPR018062">
    <property type="entry name" value="HTH_AraC-typ_CS"/>
</dbReference>
<organism evidence="5 6">
    <name type="scientific">Thalassobacterium maritimum</name>
    <dbReference type="NCBI Taxonomy" id="3041265"/>
    <lineage>
        <taxon>Bacteria</taxon>
        <taxon>Pseudomonadati</taxon>
        <taxon>Verrucomicrobiota</taxon>
        <taxon>Opitutia</taxon>
        <taxon>Puniceicoccales</taxon>
        <taxon>Coraliomargaritaceae</taxon>
        <taxon>Thalassobacterium</taxon>
    </lineage>
</organism>
<evidence type="ECO:0000256" key="1">
    <source>
        <dbReference type="ARBA" id="ARBA00023015"/>
    </source>
</evidence>
<dbReference type="SUPFAM" id="SSF51182">
    <property type="entry name" value="RmlC-like cupins"/>
    <property type="match status" value="1"/>
</dbReference>
<evidence type="ECO:0000259" key="4">
    <source>
        <dbReference type="PROSITE" id="PS01124"/>
    </source>
</evidence>
<dbReference type="EMBL" id="JARXHW010000034">
    <property type="protein sequence ID" value="MDQ8208581.1"/>
    <property type="molecule type" value="Genomic_DNA"/>
</dbReference>
<dbReference type="PROSITE" id="PS01124">
    <property type="entry name" value="HTH_ARAC_FAMILY_2"/>
    <property type="match status" value="1"/>
</dbReference>
<reference evidence="5 6" key="1">
    <citation type="submission" date="2023-04" db="EMBL/GenBank/DDBJ databases">
        <title>A novel bacteria isolated from coastal sediment.</title>
        <authorList>
            <person name="Liu X.-J."/>
            <person name="Du Z.-J."/>
        </authorList>
    </citation>
    <scope>NUCLEOTIDE SEQUENCE [LARGE SCALE GENOMIC DNA]</scope>
    <source>
        <strain evidence="5 6">SDUM461003</strain>
    </source>
</reference>
<dbReference type="PRINTS" id="PR00032">
    <property type="entry name" value="HTHARAC"/>
</dbReference>